<dbReference type="Gene3D" id="3.40.50.450">
    <property type="match status" value="1"/>
</dbReference>
<dbReference type="Pfam" id="PF14359">
    <property type="entry name" value="DUF4406"/>
    <property type="match status" value="1"/>
</dbReference>
<protein>
    <recommendedName>
        <fullName evidence="2">DUF4406 domain-containing protein</fullName>
    </recommendedName>
</protein>
<organism evidence="1">
    <name type="scientific">Siphoviridae sp. ctDDY10</name>
    <dbReference type="NCBI Taxonomy" id="2827810"/>
    <lineage>
        <taxon>Viruses</taxon>
        <taxon>Duplodnaviria</taxon>
        <taxon>Heunggongvirae</taxon>
        <taxon>Uroviricota</taxon>
        <taxon>Caudoviricetes</taxon>
    </lineage>
</organism>
<reference evidence="1" key="1">
    <citation type="journal article" date="2021" name="Proc. Natl. Acad. Sci. U.S.A.">
        <title>A Catalog of Tens of Thousands of Viruses from Human Metagenomes Reveals Hidden Associations with Chronic Diseases.</title>
        <authorList>
            <person name="Tisza M.J."/>
            <person name="Buck C.B."/>
        </authorList>
    </citation>
    <scope>NUCLEOTIDE SEQUENCE</scope>
    <source>
        <strain evidence="1">CtDDY10</strain>
    </source>
</reference>
<name>A0A8S5TI93_9CAUD</name>
<proteinExistence type="predicted"/>
<evidence type="ECO:0008006" key="2">
    <source>
        <dbReference type="Google" id="ProtNLM"/>
    </source>
</evidence>
<evidence type="ECO:0000313" key="1">
    <source>
        <dbReference type="EMBL" id="DAF62997.1"/>
    </source>
</evidence>
<dbReference type="InterPro" id="IPR025518">
    <property type="entry name" value="DUF4406"/>
</dbReference>
<dbReference type="SUPFAM" id="SSF52309">
    <property type="entry name" value="N-(deoxy)ribosyltransferase-like"/>
    <property type="match status" value="1"/>
</dbReference>
<sequence>MWGDTVKKLFISQPMRGREYDAIMAERKALIADAAVALRTDDVEVLDTYFQHLDKPPLQLLARALEKMADADAVIFAPGWRDARGCRVEHVVASEYDLKIIHGKEVVV</sequence>
<accession>A0A8S5TI93</accession>
<dbReference type="EMBL" id="BK032831">
    <property type="protein sequence ID" value="DAF62997.1"/>
    <property type="molecule type" value="Genomic_DNA"/>
</dbReference>